<dbReference type="InterPro" id="IPR050595">
    <property type="entry name" value="Bact_response_regulator"/>
</dbReference>
<dbReference type="InterPro" id="IPR000014">
    <property type="entry name" value="PAS"/>
</dbReference>
<dbReference type="SMART" id="SM00091">
    <property type="entry name" value="PAS"/>
    <property type="match status" value="1"/>
</dbReference>
<sequence length="323" mass="35761">MPLSTQEEEVAEALEKITASLENLQLSQEEMQANLEVIEVIEEELQQQSEHLAVESQFYYELFQFAPDAYLLTNPQGVILKANRAAATLFNVLHSFLIGKPLALFVPETERSVFRSKLNQLSLVDSVQEWETVMCPRGGQPFDASLMVAPIRNTSGPLVSLQLSIRDVTKYKQVNLQPQSVTARQLLPLAAAIETPHSLDGLRVLFVDDEADAREFITVVLEQHGISVTAVASVAEALSVLERSRPDVIISDIRMPDEDGYALIQKVRAIEAEKGWHIPTAALTAYLAEDRAKALKAGFQSHLHKLAEPTELVAMVAQLAGRR</sequence>
<keyword evidence="1 2" id="KW-0597">Phosphoprotein</keyword>
<keyword evidence="3" id="KW-0175">Coiled coil</keyword>
<dbReference type="InterPro" id="IPR001789">
    <property type="entry name" value="Sig_transdc_resp-reg_receiver"/>
</dbReference>
<dbReference type="PANTHER" id="PTHR44591">
    <property type="entry name" value="STRESS RESPONSE REGULATOR PROTEIN 1"/>
    <property type="match status" value="1"/>
</dbReference>
<dbReference type="Pfam" id="PF13426">
    <property type="entry name" value="PAS_9"/>
    <property type="match status" value="1"/>
</dbReference>
<feature type="coiled-coil region" evidence="3">
    <location>
        <begin position="3"/>
        <end position="48"/>
    </location>
</feature>
<dbReference type="SUPFAM" id="SSF52172">
    <property type="entry name" value="CheY-like"/>
    <property type="match status" value="1"/>
</dbReference>
<evidence type="ECO:0000259" key="4">
    <source>
        <dbReference type="PROSITE" id="PS50110"/>
    </source>
</evidence>
<evidence type="ECO:0000256" key="1">
    <source>
        <dbReference type="ARBA" id="ARBA00022553"/>
    </source>
</evidence>
<dbReference type="NCBIfam" id="TIGR00229">
    <property type="entry name" value="sensory_box"/>
    <property type="match status" value="1"/>
</dbReference>
<evidence type="ECO:0000256" key="2">
    <source>
        <dbReference type="PROSITE-ProRule" id="PRU00169"/>
    </source>
</evidence>
<dbReference type="GO" id="GO:0000160">
    <property type="term" value="P:phosphorelay signal transduction system"/>
    <property type="evidence" value="ECO:0007669"/>
    <property type="project" value="InterPro"/>
</dbReference>
<dbReference type="InterPro" id="IPR011006">
    <property type="entry name" value="CheY-like_superfamily"/>
</dbReference>
<dbReference type="InterPro" id="IPR000700">
    <property type="entry name" value="PAS-assoc_C"/>
</dbReference>
<evidence type="ECO:0000259" key="5">
    <source>
        <dbReference type="PROSITE" id="PS50113"/>
    </source>
</evidence>
<accession>A0A2N6JV54</accession>
<protein>
    <submittedName>
        <fullName evidence="6">PAS sensor protein</fullName>
    </submittedName>
</protein>
<dbReference type="Pfam" id="PF00072">
    <property type="entry name" value="Response_reg"/>
    <property type="match status" value="1"/>
</dbReference>
<reference evidence="6 7" key="1">
    <citation type="submission" date="2017-08" db="EMBL/GenBank/DDBJ databases">
        <title>Genomes of Fischerella (Mastigocladus) sp. strains.</title>
        <authorList>
            <person name="Miller S.R."/>
        </authorList>
    </citation>
    <scope>NUCLEOTIDE SEQUENCE [LARGE SCALE GENOMIC DNA]</scope>
    <source>
        <strain evidence="6 7">CCMEE 5323</strain>
    </source>
</reference>
<evidence type="ECO:0000313" key="6">
    <source>
        <dbReference type="EMBL" id="PLZ82523.1"/>
    </source>
</evidence>
<keyword evidence="7" id="KW-1185">Reference proteome</keyword>
<gene>
    <name evidence="6" type="ORF">CEN44_27660</name>
</gene>
<feature type="modified residue" description="4-aspartylphosphate" evidence="2">
    <location>
        <position position="252"/>
    </location>
</feature>
<dbReference type="Proteomes" id="UP000235036">
    <property type="component" value="Unassembled WGS sequence"/>
</dbReference>
<dbReference type="PROSITE" id="PS50110">
    <property type="entry name" value="RESPONSE_REGULATORY"/>
    <property type="match status" value="1"/>
</dbReference>
<dbReference type="PANTHER" id="PTHR44591:SF3">
    <property type="entry name" value="RESPONSE REGULATORY DOMAIN-CONTAINING PROTEIN"/>
    <property type="match status" value="1"/>
</dbReference>
<proteinExistence type="predicted"/>
<feature type="domain" description="Response regulatory" evidence="4">
    <location>
        <begin position="203"/>
        <end position="320"/>
    </location>
</feature>
<dbReference type="EMBL" id="NRQW01000687">
    <property type="protein sequence ID" value="PLZ82523.1"/>
    <property type="molecule type" value="Genomic_DNA"/>
</dbReference>
<feature type="domain" description="PAC" evidence="5">
    <location>
        <begin position="128"/>
        <end position="180"/>
    </location>
</feature>
<dbReference type="AlphaFoldDB" id="A0A2N6JV54"/>
<name>A0A2N6JV54_FISMU</name>
<dbReference type="InterPro" id="IPR035965">
    <property type="entry name" value="PAS-like_dom_sf"/>
</dbReference>
<organism evidence="6 7">
    <name type="scientific">Fischerella muscicola CCMEE 5323</name>
    <dbReference type="NCBI Taxonomy" id="2019572"/>
    <lineage>
        <taxon>Bacteria</taxon>
        <taxon>Bacillati</taxon>
        <taxon>Cyanobacteriota</taxon>
        <taxon>Cyanophyceae</taxon>
        <taxon>Nostocales</taxon>
        <taxon>Hapalosiphonaceae</taxon>
        <taxon>Fischerella</taxon>
    </lineage>
</organism>
<dbReference type="Gene3D" id="3.40.50.2300">
    <property type="match status" value="1"/>
</dbReference>
<comment type="caution">
    <text evidence="6">The sequence shown here is derived from an EMBL/GenBank/DDBJ whole genome shotgun (WGS) entry which is preliminary data.</text>
</comment>
<evidence type="ECO:0000313" key="7">
    <source>
        <dbReference type="Proteomes" id="UP000235036"/>
    </source>
</evidence>
<dbReference type="Gene3D" id="3.30.450.20">
    <property type="entry name" value="PAS domain"/>
    <property type="match status" value="1"/>
</dbReference>
<dbReference type="CDD" id="cd00130">
    <property type="entry name" value="PAS"/>
    <property type="match status" value="1"/>
</dbReference>
<dbReference type="PROSITE" id="PS50113">
    <property type="entry name" value="PAC"/>
    <property type="match status" value="1"/>
</dbReference>
<evidence type="ECO:0000256" key="3">
    <source>
        <dbReference type="SAM" id="Coils"/>
    </source>
</evidence>
<dbReference type="SUPFAM" id="SSF55785">
    <property type="entry name" value="PYP-like sensor domain (PAS domain)"/>
    <property type="match status" value="1"/>
</dbReference>
<dbReference type="SMART" id="SM00448">
    <property type="entry name" value="REC"/>
    <property type="match status" value="1"/>
</dbReference>